<dbReference type="NCBIfam" id="NF006938">
    <property type="entry name" value="PRK09420.1"/>
    <property type="match status" value="1"/>
</dbReference>
<evidence type="ECO:0000256" key="2">
    <source>
        <dbReference type="ARBA" id="ARBA00022729"/>
    </source>
</evidence>
<dbReference type="Pfam" id="PF00149">
    <property type="entry name" value="Metallophos"/>
    <property type="match status" value="1"/>
</dbReference>
<dbReference type="InterPro" id="IPR004843">
    <property type="entry name" value="Calcineurin-like_PHP"/>
</dbReference>
<accession>A0ABT1N733</accession>
<name>A0ABT1N733_9GAMM</name>
<dbReference type="InterPro" id="IPR006179">
    <property type="entry name" value="5_nucleotidase/apyrase"/>
</dbReference>
<evidence type="ECO:0000313" key="7">
    <source>
        <dbReference type="Proteomes" id="UP001524460"/>
    </source>
</evidence>
<dbReference type="Pfam" id="PF02872">
    <property type="entry name" value="5_nucleotid_C"/>
    <property type="match status" value="1"/>
</dbReference>
<dbReference type="PRINTS" id="PR01607">
    <property type="entry name" value="APYRASEFAMLY"/>
</dbReference>
<dbReference type="PANTHER" id="PTHR11575:SF6">
    <property type="entry name" value="2',3'-CYCLIC-NUCLEOTIDE 2'-PHOSPHODIESTERASE_3'-NUCLEOTIDASE"/>
    <property type="match status" value="1"/>
</dbReference>
<dbReference type="PROSITE" id="PS51257">
    <property type="entry name" value="PROKAR_LIPOPROTEIN"/>
    <property type="match status" value="1"/>
</dbReference>
<feature type="domain" description="5'-Nucleotidase C-terminal" evidence="5">
    <location>
        <begin position="472"/>
        <end position="611"/>
    </location>
</feature>
<organism evidence="6 7">
    <name type="scientific">Photobacterium pectinilyticum</name>
    <dbReference type="NCBI Taxonomy" id="2906793"/>
    <lineage>
        <taxon>Bacteria</taxon>
        <taxon>Pseudomonadati</taxon>
        <taxon>Pseudomonadota</taxon>
        <taxon>Gammaproteobacteria</taxon>
        <taxon>Vibrionales</taxon>
        <taxon>Vibrionaceae</taxon>
        <taxon>Photobacterium</taxon>
    </lineage>
</organism>
<dbReference type="SUPFAM" id="SSF55816">
    <property type="entry name" value="5'-nucleotidase (syn. UDP-sugar hydrolase), C-terminal domain"/>
    <property type="match status" value="1"/>
</dbReference>
<evidence type="ECO:0000259" key="4">
    <source>
        <dbReference type="Pfam" id="PF00149"/>
    </source>
</evidence>
<dbReference type="Proteomes" id="UP001524460">
    <property type="component" value="Unassembled WGS sequence"/>
</dbReference>
<dbReference type="PANTHER" id="PTHR11575">
    <property type="entry name" value="5'-NUCLEOTIDASE-RELATED"/>
    <property type="match status" value="1"/>
</dbReference>
<keyword evidence="3" id="KW-0547">Nucleotide-binding</keyword>
<dbReference type="Gene3D" id="3.60.21.10">
    <property type="match status" value="1"/>
</dbReference>
<dbReference type="InterPro" id="IPR006146">
    <property type="entry name" value="5'-Nucleotdase_CS"/>
</dbReference>
<comment type="similarity">
    <text evidence="1 3">Belongs to the 5'-nucleotidase family.</text>
</comment>
<evidence type="ECO:0000256" key="1">
    <source>
        <dbReference type="ARBA" id="ARBA00006654"/>
    </source>
</evidence>
<keyword evidence="2" id="KW-0732">Signal</keyword>
<reference evidence="6 7" key="1">
    <citation type="submission" date="2022-07" db="EMBL/GenBank/DDBJ databases">
        <title>Photobacterium pectinilyticum sp. nov., a marine bacterium isolated from surface seawater of Qingdao offshore.</title>
        <authorList>
            <person name="Wang X."/>
        </authorList>
    </citation>
    <scope>NUCLEOTIDE SEQUENCE [LARGE SCALE GENOMIC DNA]</scope>
    <source>
        <strain evidence="6 7">ZSDE20</strain>
    </source>
</reference>
<proteinExistence type="inferred from homology"/>
<evidence type="ECO:0000256" key="3">
    <source>
        <dbReference type="RuleBase" id="RU362119"/>
    </source>
</evidence>
<keyword evidence="3" id="KW-0378">Hydrolase</keyword>
<dbReference type="SUPFAM" id="SSF56300">
    <property type="entry name" value="Metallo-dependent phosphatases"/>
    <property type="match status" value="1"/>
</dbReference>
<dbReference type="Gene3D" id="3.90.780.10">
    <property type="entry name" value="5'-Nucleotidase, C-terminal domain"/>
    <property type="match status" value="1"/>
</dbReference>
<keyword evidence="7" id="KW-1185">Reference proteome</keyword>
<dbReference type="InterPro" id="IPR029052">
    <property type="entry name" value="Metallo-depent_PP-like"/>
</dbReference>
<dbReference type="InterPro" id="IPR008334">
    <property type="entry name" value="5'-Nucleotdase_C"/>
</dbReference>
<evidence type="ECO:0000313" key="6">
    <source>
        <dbReference type="EMBL" id="MCQ1060555.1"/>
    </source>
</evidence>
<gene>
    <name evidence="6" type="ORF">NHN17_21150</name>
</gene>
<evidence type="ECO:0000259" key="5">
    <source>
        <dbReference type="Pfam" id="PF02872"/>
    </source>
</evidence>
<protein>
    <submittedName>
        <fullName evidence="6">Bifunctional 2',3'-cyclic-nucleotide 2'-phosphodiesterase/3'-nucleotidase</fullName>
    </submittedName>
</protein>
<feature type="domain" description="Calcineurin-like phosphoesterase" evidence="4">
    <location>
        <begin position="41"/>
        <end position="312"/>
    </location>
</feature>
<comment type="caution">
    <text evidence="6">The sequence shown here is derived from an EMBL/GenBank/DDBJ whole genome shotgun (WGS) entry which is preliminary data.</text>
</comment>
<dbReference type="InterPro" id="IPR036907">
    <property type="entry name" value="5'-Nucleotdase_C_sf"/>
</dbReference>
<dbReference type="EMBL" id="JANEYT010000076">
    <property type="protein sequence ID" value="MCQ1060555.1"/>
    <property type="molecule type" value="Genomic_DNA"/>
</dbReference>
<dbReference type="RefSeq" id="WP_255044634.1">
    <property type="nucleotide sequence ID" value="NZ_JANEYT010000076.1"/>
</dbReference>
<sequence>MSKQPFKYLALATIVAGLVGCNSSSSTDGKTDEKSILMNVRLIETTDLHSNVRSFDYFASKGNQEYGLARTAVIIQEARDEVDNSLLFDNGDLIQGSPMGDYIADLGVDHLKRYPHPVYKAMNYLQYDAANVGNHEFNYGLDFLDAAIDHAQFPYVSANVFEFDENAIRSGKVQLNTEECSFDIEDHYAGDYNEFFDEYQPYFNPYVILDREFIADDGNHYPVKVGVIGFVPPRIMDWDKRHLECKAMVADIAKSAEYYVPKMKAAGADIIVAVPHSGLTNSHNVEPFMENAVWQLAQIDGIDALMFGHDHKNFPTTSDAYDGIPGVNPEEGTIFGKPAVMPGFWGNHIGVIDLNLKSVNGATWTVEASKAEVRDLKPYTQDAVVNWLVEDDHQGTIDFMAEEIGAIEEPINSFFSNIVPDLSVQIVNEAQYQKGLEWQDEGVFGEENKDLPLLSVSAPFKGGRGGHKDYTNITDDALTRASVADLYVFDNNTPSVLKLTFKDVIEWLESVASQQYQQITDDNHALLHQTFRTYNYDVFFGGFDLDDLQYEIDVSVPSRYLTKANGTLETDEDDNFIVREQYNRIKNFTYKGETVELDDYVLVVTNNFRASSTYPGVGNSDRIYDDEADTNRDIVAEYLDMRAEEAIEQCNDNADCDDPVIEFENMHNFKLVGAEGKTVTFMTSGLVDAATFAEDHIESGLLKATDDTGIIEDKSGYRVFEMNMQ</sequence>
<dbReference type="PROSITE" id="PS00786">
    <property type="entry name" value="5_NUCLEOTIDASE_2"/>
    <property type="match status" value="1"/>
</dbReference>